<name>A0AAE7XBS0_9CAUD</name>
<keyword evidence="3" id="KW-1185">Reference proteome</keyword>
<gene>
    <name evidence="2" type="primary">40</name>
    <name evidence="2" type="ORF">SEA_VINE_40</name>
</gene>
<reference evidence="2 3" key="1">
    <citation type="submission" date="2021-07" db="EMBL/GenBank/DDBJ databases">
        <authorList>
            <person name="Asche M.J."/>
            <person name="Box R.E."/>
            <person name="Grosz K.R."/>
            <person name="Hilfiker G.E."/>
            <person name="Lawrence N.C."/>
            <person name="Rodriguez X.F."/>
            <person name="Schneider G.T."/>
            <person name="Ziemann C.M."/>
            <person name="Chia C.P."/>
            <person name="Williams D.C."/>
            <person name="Garlena R.A."/>
            <person name="Russell D.A."/>
            <person name="Pope W.H."/>
            <person name="Jacobs-Sera D."/>
            <person name="Hatfull G.F."/>
        </authorList>
    </citation>
    <scope>NUCLEOTIDE SEQUENCE [LARGE SCALE GENOMIC DNA]</scope>
</reference>
<keyword evidence="1" id="KW-0812">Transmembrane</keyword>
<sequence length="31" mass="3377">MNGDAVGVAIAWLVIVTFTLYMIAQVIRVIV</sequence>
<keyword evidence="1" id="KW-1133">Transmembrane helix</keyword>
<organism evidence="2 3">
    <name type="scientific">Gordonia phage Vine</name>
    <dbReference type="NCBI Taxonomy" id="2857501"/>
    <lineage>
        <taxon>Viruses</taxon>
        <taxon>Duplodnaviria</taxon>
        <taxon>Heunggongvirae</taxon>
        <taxon>Uroviricota</taxon>
        <taxon>Caudoviricetes</taxon>
        <taxon>Ponsvirus</taxon>
        <taxon>Ponsvirus vine</taxon>
    </lineage>
</organism>
<proteinExistence type="predicted"/>
<evidence type="ECO:0000256" key="1">
    <source>
        <dbReference type="SAM" id="Phobius"/>
    </source>
</evidence>
<evidence type="ECO:0000313" key="2">
    <source>
        <dbReference type="EMBL" id="QZD97749.1"/>
    </source>
</evidence>
<dbReference type="KEGG" id="vg:77939481"/>
<dbReference type="Proteomes" id="UP000827818">
    <property type="component" value="Segment"/>
</dbReference>
<dbReference type="GeneID" id="77939481"/>
<dbReference type="EMBL" id="MZ622167">
    <property type="protein sequence ID" value="QZD97749.1"/>
    <property type="molecule type" value="Genomic_DNA"/>
</dbReference>
<feature type="transmembrane region" description="Helical" evidence="1">
    <location>
        <begin position="6"/>
        <end position="27"/>
    </location>
</feature>
<protein>
    <submittedName>
        <fullName evidence="2">Uncharacterized protein</fullName>
    </submittedName>
</protein>
<keyword evidence="1" id="KW-0472">Membrane</keyword>
<evidence type="ECO:0000313" key="3">
    <source>
        <dbReference type="Proteomes" id="UP000827818"/>
    </source>
</evidence>
<dbReference type="RefSeq" id="YP_010663457.1">
    <property type="nucleotide sequence ID" value="NC_070897.1"/>
</dbReference>
<accession>A0AAE7XBS0</accession>